<dbReference type="OrthoDB" id="5824031at2759"/>
<feature type="transmembrane region" description="Helical" evidence="1">
    <location>
        <begin position="106"/>
        <end position="128"/>
    </location>
</feature>
<gene>
    <name evidence="2" type="primary">Acey_s0059.g2951</name>
    <name evidence="2" type="synonym">Acey-F07C6.2</name>
    <name evidence="2" type="ORF">Y032_0059g2951</name>
</gene>
<evidence type="ECO:0000256" key="1">
    <source>
        <dbReference type="SAM" id="Phobius"/>
    </source>
</evidence>
<organism evidence="2 3">
    <name type="scientific">Ancylostoma ceylanicum</name>
    <dbReference type="NCBI Taxonomy" id="53326"/>
    <lineage>
        <taxon>Eukaryota</taxon>
        <taxon>Metazoa</taxon>
        <taxon>Ecdysozoa</taxon>
        <taxon>Nematoda</taxon>
        <taxon>Chromadorea</taxon>
        <taxon>Rhabditida</taxon>
        <taxon>Rhabditina</taxon>
        <taxon>Rhabditomorpha</taxon>
        <taxon>Strongyloidea</taxon>
        <taxon>Ancylostomatidae</taxon>
        <taxon>Ancylostomatinae</taxon>
        <taxon>Ancylostoma</taxon>
    </lineage>
</organism>
<reference evidence="3" key="1">
    <citation type="journal article" date="2015" name="Nat. Genet.">
        <title>The genome and transcriptome of the zoonotic hookworm Ancylostoma ceylanicum identify infection-specific gene families.</title>
        <authorList>
            <person name="Schwarz E.M."/>
            <person name="Hu Y."/>
            <person name="Antoshechkin I."/>
            <person name="Miller M.M."/>
            <person name="Sternberg P.W."/>
            <person name="Aroian R.V."/>
        </authorList>
    </citation>
    <scope>NUCLEOTIDE SEQUENCE</scope>
    <source>
        <strain evidence="3">HY135</strain>
    </source>
</reference>
<keyword evidence="1" id="KW-0812">Transmembrane</keyword>
<comment type="caution">
    <text evidence="2">The sequence shown here is derived from an EMBL/GenBank/DDBJ whole genome shotgun (WGS) entry which is preliminary data.</text>
</comment>
<keyword evidence="1" id="KW-0472">Membrane</keyword>
<proteinExistence type="predicted"/>
<name>A0A016U398_9BILA</name>
<feature type="transmembrane region" description="Helical" evidence="1">
    <location>
        <begin position="73"/>
        <end position="94"/>
    </location>
</feature>
<dbReference type="EMBL" id="JARK01001395">
    <property type="protein sequence ID" value="EYC09585.1"/>
    <property type="molecule type" value="Genomic_DNA"/>
</dbReference>
<sequence>MDGGTHQYFMKKQKYLDTIFGRIMEEAATYLAFKPPSSTLIKRCCYVIVLQRLNHSGNFPSATGTENAMNIQAIVCSFITAFGTVMICMTTRTVDDDGEFKGKTKVVILALGIALTAIGGLGYVFTIYEVIKRGHEKLVKGEKRKLEEQIDRRRKETVAKEAVRRETSRIRNGTVPLEIGDSWIQRV</sequence>
<accession>A0A016U398</accession>
<dbReference type="AlphaFoldDB" id="A0A016U398"/>
<dbReference type="Proteomes" id="UP000024635">
    <property type="component" value="Unassembled WGS sequence"/>
</dbReference>
<evidence type="ECO:0000313" key="2">
    <source>
        <dbReference type="EMBL" id="EYC09585.1"/>
    </source>
</evidence>
<evidence type="ECO:0000313" key="3">
    <source>
        <dbReference type="Proteomes" id="UP000024635"/>
    </source>
</evidence>
<protein>
    <submittedName>
        <fullName evidence="2">Uncharacterized protein</fullName>
    </submittedName>
</protein>
<keyword evidence="1" id="KW-1133">Transmembrane helix</keyword>
<dbReference type="STRING" id="53326.A0A016U398"/>
<keyword evidence="3" id="KW-1185">Reference proteome</keyword>